<dbReference type="Pfam" id="PF01753">
    <property type="entry name" value="zf-MYND"/>
    <property type="match status" value="1"/>
</dbReference>
<dbReference type="EMBL" id="DS469751">
    <property type="protein sequence ID" value="EDO33921.1"/>
    <property type="molecule type" value="Genomic_DNA"/>
</dbReference>
<keyword evidence="2 4" id="KW-0863">Zinc-finger</keyword>
<organism evidence="6 7">
    <name type="scientific">Nematostella vectensis</name>
    <name type="common">Starlet sea anemone</name>
    <dbReference type="NCBI Taxonomy" id="45351"/>
    <lineage>
        <taxon>Eukaryota</taxon>
        <taxon>Metazoa</taxon>
        <taxon>Cnidaria</taxon>
        <taxon>Anthozoa</taxon>
        <taxon>Hexacorallia</taxon>
        <taxon>Actiniaria</taxon>
        <taxon>Edwardsiidae</taxon>
        <taxon>Nematostella</taxon>
    </lineage>
</organism>
<dbReference type="Proteomes" id="UP000001593">
    <property type="component" value="Unassembled WGS sequence"/>
</dbReference>
<feature type="domain" description="MYND-type" evidence="5">
    <location>
        <begin position="687"/>
        <end position="729"/>
    </location>
</feature>
<dbReference type="OrthoDB" id="265717at2759"/>
<evidence type="ECO:0000259" key="5">
    <source>
        <dbReference type="PROSITE" id="PS50865"/>
    </source>
</evidence>
<dbReference type="PROSITE" id="PS50865">
    <property type="entry name" value="ZF_MYND_2"/>
    <property type="match status" value="1"/>
</dbReference>
<keyword evidence="3" id="KW-0862">Zinc</keyword>
<evidence type="ECO:0000256" key="4">
    <source>
        <dbReference type="PROSITE-ProRule" id="PRU00134"/>
    </source>
</evidence>
<dbReference type="GO" id="GO:0008270">
    <property type="term" value="F:zinc ion binding"/>
    <property type="evidence" value="ECO:0007669"/>
    <property type="project" value="UniProtKB-KW"/>
</dbReference>
<evidence type="ECO:0000313" key="7">
    <source>
        <dbReference type="Proteomes" id="UP000001593"/>
    </source>
</evidence>
<dbReference type="STRING" id="45351.A7SQU6"/>
<dbReference type="Gene3D" id="6.10.140.2220">
    <property type="match status" value="1"/>
</dbReference>
<evidence type="ECO:0000256" key="3">
    <source>
        <dbReference type="ARBA" id="ARBA00022833"/>
    </source>
</evidence>
<dbReference type="AlphaFoldDB" id="A7SQU6"/>
<dbReference type="SUPFAM" id="SSF144232">
    <property type="entry name" value="HIT/MYND zinc finger-like"/>
    <property type="match status" value="1"/>
</dbReference>
<name>A7SQU6_NEMVE</name>
<dbReference type="OMA" id="WMERTEF"/>
<reference evidence="6 7" key="1">
    <citation type="journal article" date="2007" name="Science">
        <title>Sea anemone genome reveals ancestral eumetazoan gene repertoire and genomic organization.</title>
        <authorList>
            <person name="Putnam N.H."/>
            <person name="Srivastava M."/>
            <person name="Hellsten U."/>
            <person name="Dirks B."/>
            <person name="Chapman J."/>
            <person name="Salamov A."/>
            <person name="Terry A."/>
            <person name="Shapiro H."/>
            <person name="Lindquist E."/>
            <person name="Kapitonov V.V."/>
            <person name="Jurka J."/>
            <person name="Genikhovich G."/>
            <person name="Grigoriev I.V."/>
            <person name="Lucas S.M."/>
            <person name="Steele R.E."/>
            <person name="Finnerty J.R."/>
            <person name="Technau U."/>
            <person name="Martindale M.Q."/>
            <person name="Rokhsar D.S."/>
        </authorList>
    </citation>
    <scope>NUCLEOTIDE SEQUENCE [LARGE SCALE GENOMIC DNA]</scope>
    <source>
        <strain evidence="7">CH2 X CH6</strain>
    </source>
</reference>
<proteinExistence type="predicted"/>
<evidence type="ECO:0000256" key="1">
    <source>
        <dbReference type="ARBA" id="ARBA00022723"/>
    </source>
</evidence>
<evidence type="ECO:0000256" key="2">
    <source>
        <dbReference type="ARBA" id="ARBA00022771"/>
    </source>
</evidence>
<accession>A7SQU6</accession>
<dbReference type="HOGENOM" id="CLU_372271_0_0_1"/>
<sequence>MDKNFLEVSPKSLSRSPHGLAFVTSVDGRGIFSVFGIFQLRKGVQRGVRTIYEFAGALCFVGGKVIDAFLQKDINETQLKTYIQSYIKLASKRVPLARVPAKDVAKLFMTQCFTKQTNSGPFNEDLQEVIEIFKNAGNFASTETEEEFLKSQLGETLKGPKFARLDSRRPEFSSWWIEFSELTHMECPQPDKIKREIVQEKKSKNKEKEDSGQKWRVEVAQRLSVRENYVRFAGIARHMVYWFIYRGGNDKIAATFVVAHCGIFEAHRNGKHLTPENPLLGLFVDKTHLKCDEFGTCFGQTRVPLKLTSSRKTCNLCNTPAEISGRNNLLTCCDDSGNFKLGNELTQAILGNLIYNYNREKLSDEVMLPLEYVLLDALNCFFAHALNSLYWFFKPNGAVVRELVDFLLRSMKQRLCSPLQKLLPVKDVVFKALQQHCATTVPESDLENIANLFAASYDNCLALGEPMLTGPIEGFDAKPEWAFNIALCSRIANSIRQKWKFLSSTDKEKLLSFKREVVTDLVQDTFRKTMAMIVRVRCKEKSMSIKGSSAPFLACQDHRCACHSLSTFQFNFLSNLPTASRAKESHLVYKPSGCGDGEGILTLNSVFYMDDEGDALHEFIRLANEEVWDSIEELCQSFQCERLQFLHYATYRRLVLAFKMKIIQEYGDIQLLPETTILDAAHFRESCGGCGWEENGPERLYLCGGCLGVRYCSSLCQRRHWEEEHRRVCTGEYSDKIKVTEAVVEVN</sequence>
<protein>
    <recommendedName>
        <fullName evidence="5">MYND-type domain-containing protein</fullName>
    </recommendedName>
</protein>
<keyword evidence="1" id="KW-0479">Metal-binding</keyword>
<dbReference type="InParanoid" id="A7SQU6"/>
<dbReference type="InterPro" id="IPR002893">
    <property type="entry name" value="Znf_MYND"/>
</dbReference>
<dbReference type="KEGG" id="nve:5505160"/>
<keyword evidence="7" id="KW-1185">Reference proteome</keyword>
<gene>
    <name evidence="6" type="ORF">NEMVEDRAFT_v1g215978</name>
</gene>
<evidence type="ECO:0000313" key="6">
    <source>
        <dbReference type="EMBL" id="EDO33921.1"/>
    </source>
</evidence>